<keyword evidence="5" id="KW-0106">Calcium</keyword>
<feature type="compositionally biased region" description="Basic residues" evidence="8">
    <location>
        <begin position="52"/>
        <end position="62"/>
    </location>
</feature>
<evidence type="ECO:0000256" key="5">
    <source>
        <dbReference type="ARBA" id="ARBA00022837"/>
    </source>
</evidence>
<feature type="transmembrane region" description="Helical" evidence="9">
    <location>
        <begin position="719"/>
        <end position="737"/>
    </location>
</feature>
<dbReference type="Pfam" id="PF00168">
    <property type="entry name" value="C2"/>
    <property type="match status" value="3"/>
</dbReference>
<dbReference type="GO" id="GO:0005509">
    <property type="term" value="F:calcium ion binding"/>
    <property type="evidence" value="ECO:0007669"/>
    <property type="project" value="TreeGrafter"/>
</dbReference>
<feature type="compositionally biased region" description="Basic and acidic residues" evidence="8">
    <location>
        <begin position="40"/>
        <end position="51"/>
    </location>
</feature>
<feature type="chain" id="PRO_5036471484" evidence="10">
    <location>
        <begin position="30"/>
        <end position="938"/>
    </location>
</feature>
<dbReference type="CDD" id="cd08377">
    <property type="entry name" value="C2C_MCTP_PRT"/>
    <property type="match status" value="1"/>
</dbReference>
<dbReference type="GO" id="GO:0030672">
    <property type="term" value="C:synaptic vesicle membrane"/>
    <property type="evidence" value="ECO:0007669"/>
    <property type="project" value="TreeGrafter"/>
</dbReference>
<feature type="domain" description="C2" evidence="11">
    <location>
        <begin position="547"/>
        <end position="660"/>
    </location>
</feature>
<feature type="compositionally biased region" description="Acidic residues" evidence="8">
    <location>
        <begin position="790"/>
        <end position="804"/>
    </location>
</feature>
<feature type="domain" description="C2" evidence="11">
    <location>
        <begin position="386"/>
        <end position="505"/>
    </location>
</feature>
<feature type="transmembrane region" description="Helical" evidence="9">
    <location>
        <begin position="744"/>
        <end position="771"/>
    </location>
</feature>
<protein>
    <submittedName>
        <fullName evidence="12">Multiple C2 and transmembrane domain-containing protein 1</fullName>
    </submittedName>
</protein>
<evidence type="ECO:0000313" key="13">
    <source>
        <dbReference type="Proteomes" id="UP000887116"/>
    </source>
</evidence>
<dbReference type="SUPFAM" id="SSF49562">
    <property type="entry name" value="C2 domain (Calcium/lipid-binding domain, CaLB)"/>
    <property type="match status" value="3"/>
</dbReference>
<dbReference type="Gene3D" id="2.60.40.150">
    <property type="entry name" value="C2 domain"/>
    <property type="match status" value="3"/>
</dbReference>
<dbReference type="InterPro" id="IPR035892">
    <property type="entry name" value="C2_domain_sf"/>
</dbReference>
<reference evidence="12" key="1">
    <citation type="submission" date="2020-07" db="EMBL/GenBank/DDBJ databases">
        <title>Multicomponent nature underlies the extraordinary mechanical properties of spider dragline silk.</title>
        <authorList>
            <person name="Kono N."/>
            <person name="Nakamura H."/>
            <person name="Mori M."/>
            <person name="Yoshida Y."/>
            <person name="Ohtoshi R."/>
            <person name="Malay A.D."/>
            <person name="Moran D.A.P."/>
            <person name="Tomita M."/>
            <person name="Numata K."/>
            <person name="Arakawa K."/>
        </authorList>
    </citation>
    <scope>NUCLEOTIDE SEQUENCE</scope>
</reference>
<accession>A0A8X6L221</accession>
<keyword evidence="3" id="KW-0479">Metal-binding</keyword>
<name>A0A8X6L221_TRICU</name>
<keyword evidence="4" id="KW-0677">Repeat</keyword>
<dbReference type="InterPro" id="IPR013583">
    <property type="entry name" value="MCTP_C"/>
</dbReference>
<dbReference type="FunFam" id="2.60.40.150:FF:000167">
    <property type="entry name" value="Multiple C2 domains, transmembrane 2a"/>
    <property type="match status" value="1"/>
</dbReference>
<dbReference type="Pfam" id="PF08372">
    <property type="entry name" value="PRT_C"/>
    <property type="match status" value="1"/>
</dbReference>
<dbReference type="SMART" id="SM00239">
    <property type="entry name" value="C2"/>
    <property type="match status" value="3"/>
</dbReference>
<dbReference type="PROSITE" id="PS50004">
    <property type="entry name" value="C2"/>
    <property type="match status" value="3"/>
</dbReference>
<keyword evidence="6 9" id="KW-1133">Transmembrane helix</keyword>
<gene>
    <name evidence="12" type="primary">Mctp1</name>
    <name evidence="12" type="ORF">TNCT_264191</name>
</gene>
<feature type="transmembrane region" description="Helical" evidence="9">
    <location>
        <begin position="855"/>
        <end position="877"/>
    </location>
</feature>
<keyword evidence="7 9" id="KW-0472">Membrane</keyword>
<evidence type="ECO:0000313" key="12">
    <source>
        <dbReference type="EMBL" id="GFQ94850.1"/>
    </source>
</evidence>
<proteinExistence type="predicted"/>
<evidence type="ECO:0000256" key="3">
    <source>
        <dbReference type="ARBA" id="ARBA00022723"/>
    </source>
</evidence>
<feature type="compositionally biased region" description="Low complexity" evidence="8">
    <location>
        <begin position="28"/>
        <end position="37"/>
    </location>
</feature>
<evidence type="ECO:0000256" key="1">
    <source>
        <dbReference type="ARBA" id="ARBA00004141"/>
    </source>
</evidence>
<evidence type="ECO:0000256" key="4">
    <source>
        <dbReference type="ARBA" id="ARBA00022737"/>
    </source>
</evidence>
<keyword evidence="10" id="KW-0732">Signal</keyword>
<evidence type="ECO:0000256" key="6">
    <source>
        <dbReference type="ARBA" id="ARBA00022989"/>
    </source>
</evidence>
<keyword evidence="13" id="KW-1185">Reference proteome</keyword>
<keyword evidence="2 9" id="KW-0812">Transmembrane</keyword>
<dbReference type="FunFam" id="2.60.40.150:FF:000050">
    <property type="entry name" value="Multiple C2 and transmembrane domain containing 1"/>
    <property type="match status" value="1"/>
</dbReference>
<dbReference type="EMBL" id="BMAO01034223">
    <property type="protein sequence ID" value="GFQ94850.1"/>
    <property type="molecule type" value="Genomic_DNA"/>
</dbReference>
<feature type="region of interest" description="Disordered" evidence="8">
    <location>
        <begin position="166"/>
        <end position="212"/>
    </location>
</feature>
<evidence type="ECO:0000256" key="2">
    <source>
        <dbReference type="ARBA" id="ARBA00022692"/>
    </source>
</evidence>
<feature type="region of interest" description="Disordered" evidence="8">
    <location>
        <begin position="115"/>
        <end position="136"/>
    </location>
</feature>
<dbReference type="GO" id="GO:0046928">
    <property type="term" value="P:regulation of neurotransmitter secretion"/>
    <property type="evidence" value="ECO:0007669"/>
    <property type="project" value="TreeGrafter"/>
</dbReference>
<dbReference type="CDD" id="cd04042">
    <property type="entry name" value="C2A_MCTP_PRT"/>
    <property type="match status" value="1"/>
</dbReference>
<comment type="subcellular location">
    <subcellularLocation>
        <location evidence="1">Membrane</location>
        <topology evidence="1">Multi-pass membrane protein</topology>
    </subcellularLocation>
</comment>
<dbReference type="Proteomes" id="UP000887116">
    <property type="component" value="Unassembled WGS sequence"/>
</dbReference>
<dbReference type="OrthoDB" id="6421546at2759"/>
<organism evidence="12 13">
    <name type="scientific">Trichonephila clavata</name>
    <name type="common">Joro spider</name>
    <name type="synonym">Nephila clavata</name>
    <dbReference type="NCBI Taxonomy" id="2740835"/>
    <lineage>
        <taxon>Eukaryota</taxon>
        <taxon>Metazoa</taxon>
        <taxon>Ecdysozoa</taxon>
        <taxon>Arthropoda</taxon>
        <taxon>Chelicerata</taxon>
        <taxon>Arachnida</taxon>
        <taxon>Araneae</taxon>
        <taxon>Araneomorphae</taxon>
        <taxon>Entelegynae</taxon>
        <taxon>Araneoidea</taxon>
        <taxon>Nephilidae</taxon>
        <taxon>Trichonephila</taxon>
    </lineage>
</organism>
<dbReference type="PRINTS" id="PR00360">
    <property type="entry name" value="C2DOMAIN"/>
</dbReference>
<feature type="compositionally biased region" description="Pro residues" evidence="8">
    <location>
        <begin position="80"/>
        <end position="91"/>
    </location>
</feature>
<evidence type="ECO:0000259" key="11">
    <source>
        <dbReference type="PROSITE" id="PS50004"/>
    </source>
</evidence>
<comment type="caution">
    <text evidence="12">The sequence shown here is derived from an EMBL/GenBank/DDBJ whole genome shotgun (WGS) entry which is preliminary data.</text>
</comment>
<dbReference type="PANTHER" id="PTHR45911">
    <property type="entry name" value="C2 DOMAIN-CONTAINING PROTEIN"/>
    <property type="match status" value="1"/>
</dbReference>
<dbReference type="InterPro" id="IPR000008">
    <property type="entry name" value="C2_dom"/>
</dbReference>
<sequence length="938" mass="106311">MAAASPSMRGSVAPLLGVVLIAGAYVSSGSQRRSSSGMKGDSDRSPPDDGVRRRKKFLRPKAKSQTDLSRRSEDGDEDPPSLPPSPQPPSPYRKILGFRSGKKIHTVISTLRKFKLKHGRSKHYDSPEGKAALHSQQRLCASHPNVSTSDLASVAQGDVLPPGVKISDGVSYSDPTIHRNSSASSSPARGKGGGRGGVQPDDDDDAMRDSGITIDVPTAAPGIVEDGLVKQKHVALRQHPFYLLEVHLRFGKDLQARDACGTSDPYVKFKIGGKQLYKSRTVNRTLEPYWDEFFTIPVEDVFEPLHLRVYDYDFAFQDDYMGAAQIDLTHLELSRPTDLAVTLTESGKPDVTSPSWGQIFLTLTLIPKTQEEKEQFFNKGSLLRLGFNTPSASPMVKRQKTQMWDSVVTIVLVEGKNLLAMDENGTSDPYVKFSLGNERYKSKVMFKTLDPQWLEQFNLHMYADQPKVLEISVYDKDFHGKDDFMGRCTIDLSGFEEEKTHSVWKDLEDGAGSLFLLITISGTMGTETISDLASYNFDSATQRALISKYGLYQTFKEPYDIGHLIVKVFKAQGLAAADLCGKSDPFCVVELVNARLQTHTEYKTLTPEWNKIFTFQITDIHSVLEVTVYDEDRDKRCEFLGKVAIPLLKVRNGEKKWYVLKDKKLRTRSKGQILLEIYVFYNPIRASIITFTPKETKYMQQEQKFKRSIFVKNVNRVKMMLFGVVELLRFLNSCFLWESTLRSISAFVVFLVITYTFEFYMLPVALLILYVKNYVIYALTGRQISTRDDDELEEIDEEDDDEDKDERGEEKKTLKEKLQAVQDATAMIQNILGEFASFGERCKNTFNYTVPFLSWLAFLVLVLGTIVLYFIPIRYLIMAWGVNKFTKKLRNPHAVPNNELLDFISRVPDDEEKVGHRELKPMFVDLTDSDKKKKKKRN</sequence>
<evidence type="ECO:0000256" key="10">
    <source>
        <dbReference type="SAM" id="SignalP"/>
    </source>
</evidence>
<feature type="domain" description="C2" evidence="11">
    <location>
        <begin position="225"/>
        <end position="341"/>
    </location>
</feature>
<evidence type="ECO:0000256" key="7">
    <source>
        <dbReference type="ARBA" id="ARBA00023136"/>
    </source>
</evidence>
<feature type="signal peptide" evidence="10">
    <location>
        <begin position="1"/>
        <end position="29"/>
    </location>
</feature>
<evidence type="ECO:0000256" key="8">
    <source>
        <dbReference type="SAM" id="MobiDB-lite"/>
    </source>
</evidence>
<feature type="region of interest" description="Disordered" evidence="8">
    <location>
        <begin position="28"/>
        <end position="99"/>
    </location>
</feature>
<dbReference type="AlphaFoldDB" id="A0A8X6L221"/>
<dbReference type="CDD" id="cd08376">
    <property type="entry name" value="C2B_MCTP_PRT"/>
    <property type="match status" value="1"/>
</dbReference>
<feature type="region of interest" description="Disordered" evidence="8">
    <location>
        <begin position="790"/>
        <end position="813"/>
    </location>
</feature>
<evidence type="ECO:0000256" key="9">
    <source>
        <dbReference type="SAM" id="Phobius"/>
    </source>
</evidence>
<dbReference type="PANTHER" id="PTHR45911:SF4">
    <property type="entry name" value="MULTIPLE C2 AND TRANSMEMBRANE DOMAIN-CONTAINING PROTEIN"/>
    <property type="match status" value="1"/>
</dbReference>